<comment type="catalytic activity">
    <reaction evidence="9 10">
        <text>oxaloacetate + phosphate = phosphoenolpyruvate + hydrogencarbonate</text>
        <dbReference type="Rhea" id="RHEA:28370"/>
        <dbReference type="ChEBI" id="CHEBI:16452"/>
        <dbReference type="ChEBI" id="CHEBI:17544"/>
        <dbReference type="ChEBI" id="CHEBI:43474"/>
        <dbReference type="ChEBI" id="CHEBI:58702"/>
        <dbReference type="EC" id="4.1.1.31"/>
    </reaction>
</comment>
<keyword evidence="13" id="KW-0670">Pyruvate</keyword>
<evidence type="ECO:0000256" key="12">
    <source>
        <dbReference type="PROSITE-ProRule" id="PRU10112"/>
    </source>
</evidence>
<evidence type="ECO:0000313" key="14">
    <source>
        <dbReference type="Proteomes" id="UP000243807"/>
    </source>
</evidence>
<evidence type="ECO:0000256" key="10">
    <source>
        <dbReference type="HAMAP-Rule" id="MF_00595"/>
    </source>
</evidence>
<evidence type="ECO:0000256" key="7">
    <source>
        <dbReference type="ARBA" id="ARBA00023239"/>
    </source>
</evidence>
<dbReference type="GO" id="GO:0006099">
    <property type="term" value="P:tricarboxylic acid cycle"/>
    <property type="evidence" value="ECO:0007669"/>
    <property type="project" value="InterPro"/>
</dbReference>
<dbReference type="STRING" id="1765967.BW247_02420"/>
<dbReference type="AlphaFoldDB" id="A0A1P8UE39"/>
<dbReference type="PROSITE" id="PS00781">
    <property type="entry name" value="PEPCASE_1"/>
    <property type="match status" value="1"/>
</dbReference>
<evidence type="ECO:0000256" key="5">
    <source>
        <dbReference type="ARBA" id="ARBA00022419"/>
    </source>
</evidence>
<comment type="cofactor">
    <cofactor evidence="1 10">
        <name>Mg(2+)</name>
        <dbReference type="ChEBI" id="CHEBI:18420"/>
    </cofactor>
</comment>
<keyword evidence="8 10" id="KW-0120">Carbon dioxide fixation</keyword>
<comment type="subunit">
    <text evidence="10">Homotetramer.</text>
</comment>
<dbReference type="GO" id="GO:0015977">
    <property type="term" value="P:carbon fixation"/>
    <property type="evidence" value="ECO:0007669"/>
    <property type="project" value="UniProtKB-UniRule"/>
</dbReference>
<dbReference type="PANTHER" id="PTHR30523:SF46">
    <property type="entry name" value="PHOSPHOENOLPYRUVATE CARBOXYLASE"/>
    <property type="match status" value="1"/>
</dbReference>
<dbReference type="InterPro" id="IPR021135">
    <property type="entry name" value="PEP_COase"/>
</dbReference>
<feature type="active site" evidence="10 11">
    <location>
        <position position="153"/>
    </location>
</feature>
<reference evidence="13 14" key="1">
    <citation type="submission" date="2017-01" db="EMBL/GenBank/DDBJ databases">
        <title>Draft sequence of Acidihalobacter ferrooxidans strain DSM 14175 (strain V8).</title>
        <authorList>
            <person name="Khaleque H.N."/>
            <person name="Ramsay J.P."/>
            <person name="Murphy R.J.T."/>
            <person name="Kaksonen A.H."/>
            <person name="Boxall N.J."/>
            <person name="Watkin E.L.J."/>
        </authorList>
    </citation>
    <scope>NUCLEOTIDE SEQUENCE [LARGE SCALE GENOMIC DNA]</scope>
    <source>
        <strain evidence="13 14">V8</strain>
    </source>
</reference>
<gene>
    <name evidence="10" type="primary">ppc</name>
    <name evidence="13" type="ORF">BW247_02420</name>
</gene>
<keyword evidence="7 10" id="KW-0456">Lyase</keyword>
<evidence type="ECO:0000256" key="11">
    <source>
        <dbReference type="PROSITE-ProRule" id="PRU10111"/>
    </source>
</evidence>
<name>A0A1P8UE39_9GAMM</name>
<dbReference type="GO" id="GO:0000287">
    <property type="term" value="F:magnesium ion binding"/>
    <property type="evidence" value="ECO:0007669"/>
    <property type="project" value="UniProtKB-UniRule"/>
</dbReference>
<evidence type="ECO:0000256" key="4">
    <source>
        <dbReference type="ARBA" id="ARBA00012305"/>
    </source>
</evidence>
<evidence type="ECO:0000256" key="1">
    <source>
        <dbReference type="ARBA" id="ARBA00001946"/>
    </source>
</evidence>
<keyword evidence="14" id="KW-1185">Reference proteome</keyword>
<dbReference type="SUPFAM" id="SSF51621">
    <property type="entry name" value="Phosphoenolpyruvate/pyruvate domain"/>
    <property type="match status" value="1"/>
</dbReference>
<dbReference type="HAMAP" id="MF_00595">
    <property type="entry name" value="PEPcase_type1"/>
    <property type="match status" value="1"/>
</dbReference>
<dbReference type="Gene3D" id="1.20.1440.90">
    <property type="entry name" value="Phosphoenolpyruvate/pyruvate domain"/>
    <property type="match status" value="1"/>
</dbReference>
<dbReference type="PANTHER" id="PTHR30523">
    <property type="entry name" value="PHOSPHOENOLPYRUVATE CARBOXYLASE"/>
    <property type="match status" value="1"/>
</dbReference>
<dbReference type="EC" id="4.1.1.31" evidence="4 10"/>
<dbReference type="KEGG" id="afy:BW247_02420"/>
<dbReference type="PRINTS" id="PR00150">
    <property type="entry name" value="PEPCARBXLASE"/>
</dbReference>
<keyword evidence="6 10" id="KW-0460">Magnesium</keyword>
<comment type="similarity">
    <text evidence="3 10">Belongs to the PEPCase type 1 family.</text>
</comment>
<dbReference type="NCBIfam" id="NF000584">
    <property type="entry name" value="PRK00009.1"/>
    <property type="match status" value="1"/>
</dbReference>
<evidence type="ECO:0000313" key="13">
    <source>
        <dbReference type="EMBL" id="APZ42090.1"/>
    </source>
</evidence>
<dbReference type="Proteomes" id="UP000243807">
    <property type="component" value="Chromosome"/>
</dbReference>
<dbReference type="InterPro" id="IPR015813">
    <property type="entry name" value="Pyrv/PenolPyrv_kinase-like_dom"/>
</dbReference>
<evidence type="ECO:0000256" key="8">
    <source>
        <dbReference type="ARBA" id="ARBA00023300"/>
    </source>
</evidence>
<dbReference type="PROSITE" id="PS00393">
    <property type="entry name" value="PEPCASE_2"/>
    <property type="match status" value="1"/>
</dbReference>
<dbReference type="GO" id="GO:0006107">
    <property type="term" value="P:oxaloacetate metabolic process"/>
    <property type="evidence" value="ECO:0007669"/>
    <property type="project" value="UniProtKB-UniRule"/>
</dbReference>
<proteinExistence type="inferred from homology"/>
<dbReference type="Pfam" id="PF00311">
    <property type="entry name" value="PEPcase"/>
    <property type="match status" value="1"/>
</dbReference>
<sequence length="940" mass="106540">MCMAYTKLPTPRSYDKQLRTRVKLLGSVLGDVLRSHAGSGVYRAVERLRKGFISLRKEEDPARRARLMHFISRLDSDTLEQVIRAFSTYFSLVNIAEEDHAHRWRREQVSTGQHFWFGSFDRTVHELHAEGLDAQQMQALLNNLCYNPVITAHPTEARRRTIMEILRRIFLVNDKLNIRRWGTLERDVLLDRLHLEVLSLWRTDEVRLRKPAVADEISNGLYYFHESLFEAVPLTYRYAERAMNRYYGSGKIEVPSFLRFGSGIGGDRDGNPFVKPETTELAIRLQMREALEEYHRRLVDLSQRLTHSIRLCQPSPEFLASLERDLLIGDTEYDEKLPGFANEPYRRKLYTMRYRLQYTLDAVRRRLNGEPTELEAGAYRSARELLDDLCLIRDSLISHGDALVAGAELQDLIRLVESFGFHLLNLDIRQESTVHTRTVSAVLTQIAPGENYAMLDESARCELLARLIEADTIEPLDPARLDDEAQETLATFATIGKLREETGGDPFGTYVISMTHQASHVLEVLFLARLNGLCGHDEHGRFCNLRIAPLFETIEDLAHISGVLSRLLDTQAYASMLHAAGNVQEVMLGYSDSCKDGGIFSSTWGLYTAQREILPITQAHGVRCRLFHGRGGTVGRGGGPTHEAITAQPPGTVEGQIKFTEQGEVLYYRYGQPETAVHELTMGSTGLLKASRCLIHTVQQDRAVNLETASELSALGETAYRDLIDRTPGLIDYFYEVTPVSELGLLNIGSRPSHRKSGDRSKASIRAIPWVFGWAQSRHTLPGWYGIGSALERWRGDDPARLKQLRRMYAEWPFLRVLLSNTQMSLYKADMRTAGEYLKLASDPAQARHIHQLISAEYDRTVREILIISGADELLADNPTLALSLTRRDPYLDPLNHIQITLLRRYRASAHAPDDSTQNPWLAPLLRTINAIATGQRNTG</sequence>
<evidence type="ECO:0000256" key="3">
    <source>
        <dbReference type="ARBA" id="ARBA00008346"/>
    </source>
</evidence>
<dbReference type="GO" id="GO:0008964">
    <property type="term" value="F:phosphoenolpyruvate carboxylase activity"/>
    <property type="evidence" value="ECO:0007669"/>
    <property type="project" value="UniProtKB-UniRule"/>
</dbReference>
<dbReference type="InterPro" id="IPR022805">
    <property type="entry name" value="PEP_COase_bac/pln-type"/>
</dbReference>
<protein>
    <recommendedName>
        <fullName evidence="5 10">Phosphoenolpyruvate carboxylase</fullName>
        <shortName evidence="10">PEPC</shortName>
        <shortName evidence="10">PEPCase</shortName>
        <ecNumber evidence="4 10">4.1.1.31</ecNumber>
    </recommendedName>
</protein>
<organism evidence="13 14">
    <name type="scientific">Acidihalobacter ferrooxydans</name>
    <dbReference type="NCBI Taxonomy" id="1765967"/>
    <lineage>
        <taxon>Bacteria</taxon>
        <taxon>Pseudomonadati</taxon>
        <taxon>Pseudomonadota</taxon>
        <taxon>Gammaproteobacteria</taxon>
        <taxon>Chromatiales</taxon>
        <taxon>Ectothiorhodospiraceae</taxon>
        <taxon>Acidihalobacter</taxon>
    </lineage>
</organism>
<evidence type="ECO:0000256" key="6">
    <source>
        <dbReference type="ARBA" id="ARBA00022842"/>
    </source>
</evidence>
<dbReference type="InterPro" id="IPR033129">
    <property type="entry name" value="PEPCASE_His_AS"/>
</dbReference>
<comment type="function">
    <text evidence="2 10">Forms oxaloacetate, a four-carbon dicarboxylic acid source for the tricarboxylic acid cycle.</text>
</comment>
<evidence type="ECO:0000256" key="2">
    <source>
        <dbReference type="ARBA" id="ARBA00003670"/>
    </source>
</evidence>
<evidence type="ECO:0000256" key="9">
    <source>
        <dbReference type="ARBA" id="ARBA00048995"/>
    </source>
</evidence>
<dbReference type="GO" id="GO:0005829">
    <property type="term" value="C:cytosol"/>
    <property type="evidence" value="ECO:0007669"/>
    <property type="project" value="TreeGrafter"/>
</dbReference>
<accession>A0A1P8UE39</accession>
<dbReference type="EMBL" id="CP019434">
    <property type="protein sequence ID" value="APZ42090.1"/>
    <property type="molecule type" value="Genomic_DNA"/>
</dbReference>
<dbReference type="InterPro" id="IPR018129">
    <property type="entry name" value="PEP_COase_Lys_AS"/>
</dbReference>
<feature type="active site" evidence="10 12">
    <location>
        <position position="595"/>
    </location>
</feature>